<dbReference type="EMBL" id="JBIYXZ010002079">
    <property type="protein sequence ID" value="KAL3052964.1"/>
    <property type="molecule type" value="Genomic_DNA"/>
</dbReference>
<evidence type="ECO:0000256" key="2">
    <source>
        <dbReference type="ARBA" id="ARBA00011265"/>
    </source>
</evidence>
<sequence length="197" mass="21763">MTLLAHRCQLAVFRNMSNMGARVSRMFRNFNLENRVHREISKEKPRAAPRHEADLSRSSGGSEAAETAELVSQKNAPLLGLLRSVYVESKDPAAAEASQEVSVETEGARRPLRFSLPGGQYGLVELSDVPRGKLTIAETLKALGSHQSQPQTWTPGKIAQEYSLDLKDTKALLEFFIPFQVHIIPPKTQSAKQIKAS</sequence>
<gene>
    <name evidence="5" type="ORF">OYC64_005486</name>
</gene>
<comment type="caution">
    <text evidence="5">The sequence shown here is derived from an EMBL/GenBank/DDBJ whole genome shotgun (WGS) entry which is preliminary data.</text>
</comment>
<dbReference type="PANTHER" id="PTHR13338">
    <property type="entry name" value="UPF0240 PROTEIN"/>
    <property type="match status" value="1"/>
</dbReference>
<dbReference type="PANTHER" id="PTHR13338:SF4">
    <property type="entry name" value="NADH DEHYDROGENASE [UBIQUINONE] 1 ALPHA SUBCOMPLEX ASSEMBLY FACTOR 4"/>
    <property type="match status" value="1"/>
</dbReference>
<accession>A0ABD2GG75</accession>
<evidence type="ECO:0000313" key="6">
    <source>
        <dbReference type="Proteomes" id="UP001619887"/>
    </source>
</evidence>
<evidence type="ECO:0000256" key="1">
    <source>
        <dbReference type="ARBA" id="ARBA00010698"/>
    </source>
</evidence>
<evidence type="ECO:0000256" key="4">
    <source>
        <dbReference type="SAM" id="MobiDB-lite"/>
    </source>
</evidence>
<dbReference type="AlphaFoldDB" id="A0ABD2GG75"/>
<protein>
    <recommendedName>
        <fullName evidence="3">NADH dehydrogenase [ubiquinone] 1 alpha subcomplex assembly factor 4</fullName>
    </recommendedName>
</protein>
<evidence type="ECO:0000313" key="5">
    <source>
        <dbReference type="EMBL" id="KAL3052964.1"/>
    </source>
</evidence>
<keyword evidence="6" id="KW-1185">Reference proteome</keyword>
<comment type="subunit">
    <text evidence="2">Binds calmodulin. Interacts with NDUFAF3.</text>
</comment>
<dbReference type="Proteomes" id="UP001619887">
    <property type="component" value="Unassembled WGS sequence"/>
</dbReference>
<evidence type="ECO:0000256" key="3">
    <source>
        <dbReference type="ARBA" id="ARBA00021777"/>
    </source>
</evidence>
<organism evidence="5 6">
    <name type="scientific">Pagothenia borchgrevinki</name>
    <name type="common">Bald rockcod</name>
    <name type="synonym">Trematomus borchgrevinki</name>
    <dbReference type="NCBI Taxonomy" id="8213"/>
    <lineage>
        <taxon>Eukaryota</taxon>
        <taxon>Metazoa</taxon>
        <taxon>Chordata</taxon>
        <taxon>Craniata</taxon>
        <taxon>Vertebrata</taxon>
        <taxon>Euteleostomi</taxon>
        <taxon>Actinopterygii</taxon>
        <taxon>Neopterygii</taxon>
        <taxon>Teleostei</taxon>
        <taxon>Neoteleostei</taxon>
        <taxon>Acanthomorphata</taxon>
        <taxon>Eupercaria</taxon>
        <taxon>Perciformes</taxon>
        <taxon>Notothenioidei</taxon>
        <taxon>Nototheniidae</taxon>
        <taxon>Pagothenia</taxon>
    </lineage>
</organism>
<reference evidence="5 6" key="1">
    <citation type="journal article" date="2022" name="G3 (Bethesda)">
        <title>Evaluating Illumina-, Nanopore-, and PacBio-based genome assembly strategies with the bald notothen, Trematomus borchgrevinki.</title>
        <authorList>
            <person name="Rayamajhi N."/>
            <person name="Cheng C.C."/>
            <person name="Catchen J.M."/>
        </authorList>
    </citation>
    <scope>NUCLEOTIDE SEQUENCE [LARGE SCALE GENOMIC DNA]</scope>
    <source>
        <strain evidence="5">AGRC-2024</strain>
    </source>
</reference>
<proteinExistence type="inferred from homology"/>
<name>A0ABD2GG75_PAGBO</name>
<dbReference type="Pfam" id="PF06784">
    <property type="entry name" value="UPF0240"/>
    <property type="match status" value="1"/>
</dbReference>
<reference evidence="5 6" key="2">
    <citation type="journal article" date="2024" name="G3 (Bethesda)">
        <title>The genome of the cryopelagic Antarctic bald notothen, Trematomus borchgrevinki.</title>
        <authorList>
            <person name="Rayamajhi N."/>
            <person name="Rivera-Colon A.G."/>
            <person name="Minhas B.F."/>
            <person name="Cheng C.C."/>
            <person name="Catchen J.M."/>
        </authorList>
    </citation>
    <scope>NUCLEOTIDE SEQUENCE [LARGE SCALE GENOMIC DNA]</scope>
    <source>
        <strain evidence="5">AGRC-2024</strain>
    </source>
</reference>
<feature type="compositionally biased region" description="Basic and acidic residues" evidence="4">
    <location>
        <begin position="38"/>
        <end position="55"/>
    </location>
</feature>
<comment type="similarity">
    <text evidence="1">Belongs to the NDUFAF4 family.</text>
</comment>
<feature type="region of interest" description="Disordered" evidence="4">
    <location>
        <begin position="38"/>
        <end position="67"/>
    </location>
</feature>
<dbReference type="InterPro" id="IPR009622">
    <property type="entry name" value="NDUFAF4"/>
</dbReference>